<gene>
    <name evidence="1" type="ORF">FBU59_002961</name>
</gene>
<evidence type="ECO:0000313" key="2">
    <source>
        <dbReference type="Proteomes" id="UP001150603"/>
    </source>
</evidence>
<evidence type="ECO:0000313" key="1">
    <source>
        <dbReference type="EMBL" id="KAJ1943265.1"/>
    </source>
</evidence>
<proteinExistence type="predicted"/>
<name>A0ACC1J9K8_9FUNG</name>
<comment type="caution">
    <text evidence="1">The sequence shown here is derived from an EMBL/GenBank/DDBJ whole genome shotgun (WGS) entry which is preliminary data.</text>
</comment>
<protein>
    <submittedName>
        <fullName evidence="1">Uncharacterized protein</fullName>
    </submittedName>
</protein>
<accession>A0ACC1J9K8</accession>
<dbReference type="EMBL" id="JANBPW010001749">
    <property type="protein sequence ID" value="KAJ1943265.1"/>
    <property type="molecule type" value="Genomic_DNA"/>
</dbReference>
<organism evidence="1 2">
    <name type="scientific">Linderina macrospora</name>
    <dbReference type="NCBI Taxonomy" id="4868"/>
    <lineage>
        <taxon>Eukaryota</taxon>
        <taxon>Fungi</taxon>
        <taxon>Fungi incertae sedis</taxon>
        <taxon>Zoopagomycota</taxon>
        <taxon>Kickxellomycotina</taxon>
        <taxon>Kickxellomycetes</taxon>
        <taxon>Kickxellales</taxon>
        <taxon>Kickxellaceae</taxon>
        <taxon>Linderina</taxon>
    </lineage>
</organism>
<dbReference type="Proteomes" id="UP001150603">
    <property type="component" value="Unassembled WGS sequence"/>
</dbReference>
<sequence>MWIVTPIAYYSGAWDSKTFPIYSSQLYRQDGSLYNVSAVLKDGKLDSAAYDAYGPMRMSLEFLAMYGVCFAGIPCLLTHVLLNHGKSMWATILQIKSEVLGHSERAHTPHSRLMSQFRDVPFYWYAVVLPPAMYSIFCLGLVEAVSNFQYGLGVITELIAGYIWPGQPTYTASFKMFGYITVKQSLMLTKDQKLGYYMRVPPRHLFICQVLGTVIAVFVQLGVAFWLMATVKDICTDAGFPFTCRQGVLFYSTMVIWGVIGPERQFSGKYYSLYWMFLVGVFLPIPFWLLQRRYPKSIWRHVNLPVMLTYIGYMPNAPTHDFVMFTLFCFIFNYMLMKYRNAWWSKYNFTLTAALDSGLAISGIIGYFALQNVKVVWAGNKNHCPLSKKSFNSVMQSTS</sequence>
<keyword evidence="2" id="KW-1185">Reference proteome</keyword>
<reference evidence="1" key="1">
    <citation type="submission" date="2022-07" db="EMBL/GenBank/DDBJ databases">
        <title>Phylogenomic reconstructions and comparative analyses of Kickxellomycotina fungi.</title>
        <authorList>
            <person name="Reynolds N.K."/>
            <person name="Stajich J.E."/>
            <person name="Barry K."/>
            <person name="Grigoriev I.V."/>
            <person name="Crous P."/>
            <person name="Smith M.E."/>
        </authorList>
    </citation>
    <scope>NUCLEOTIDE SEQUENCE</scope>
    <source>
        <strain evidence="1">NRRL 5244</strain>
    </source>
</reference>